<dbReference type="EMBL" id="JACHLI010000001">
    <property type="protein sequence ID" value="MBB4861498.1"/>
    <property type="molecule type" value="Genomic_DNA"/>
</dbReference>
<evidence type="ECO:0000313" key="2">
    <source>
        <dbReference type="EMBL" id="MBB4861498.1"/>
    </source>
</evidence>
<evidence type="ECO:0000313" key="3">
    <source>
        <dbReference type="Proteomes" id="UP000566995"/>
    </source>
</evidence>
<comment type="caution">
    <text evidence="2">The sequence shown here is derived from an EMBL/GenBank/DDBJ whole genome shotgun (WGS) entry which is preliminary data.</text>
</comment>
<accession>A0A7W7KG47</accession>
<keyword evidence="1" id="KW-0175">Coiled coil</keyword>
<dbReference type="AlphaFoldDB" id="A0A7W7KG47"/>
<evidence type="ECO:0000256" key="1">
    <source>
        <dbReference type="SAM" id="Coils"/>
    </source>
</evidence>
<protein>
    <submittedName>
        <fullName evidence="2">Uncharacterized protein</fullName>
    </submittedName>
</protein>
<sequence length="184" mass="19689">MNKALYAALAAVGFQTIEGQELALQKLLRVEELGDALQGEPTNLDSGETTMMSIAVVGHNVSVRDVLGDYTAKHHVNSKEGIAILVAAGLNPAEIPNLRHPSVGMGVNLSGVVRATQNAAEELELKARELRRLAEKLDETGNPDLIEDIVRSITGGTTLSDCLAKITLRSLTEYDRALTKANGY</sequence>
<reference evidence="2 3" key="1">
    <citation type="submission" date="2020-08" db="EMBL/GenBank/DDBJ databases">
        <title>Functional genomics of gut bacteria from endangered species of beetles.</title>
        <authorList>
            <person name="Carlos-Shanley C."/>
        </authorList>
    </citation>
    <scope>NUCLEOTIDE SEQUENCE [LARGE SCALE GENOMIC DNA]</scope>
    <source>
        <strain evidence="2 3">S00179</strain>
    </source>
</reference>
<feature type="coiled-coil region" evidence="1">
    <location>
        <begin position="113"/>
        <end position="140"/>
    </location>
</feature>
<organism evidence="2 3">
    <name type="scientific">Pseudomonas nitroreducens</name>
    <dbReference type="NCBI Taxonomy" id="46680"/>
    <lineage>
        <taxon>Bacteria</taxon>
        <taxon>Pseudomonadati</taxon>
        <taxon>Pseudomonadota</taxon>
        <taxon>Gammaproteobacteria</taxon>
        <taxon>Pseudomonadales</taxon>
        <taxon>Pseudomonadaceae</taxon>
        <taxon>Pseudomonas</taxon>
    </lineage>
</organism>
<dbReference type="RefSeq" id="WP_184585758.1">
    <property type="nucleotide sequence ID" value="NZ_JACHLI010000001.1"/>
</dbReference>
<gene>
    <name evidence="2" type="ORF">HNP46_000309</name>
</gene>
<dbReference type="Proteomes" id="UP000566995">
    <property type="component" value="Unassembled WGS sequence"/>
</dbReference>
<name>A0A7W7KG47_PSENT</name>
<proteinExistence type="predicted"/>